<proteinExistence type="predicted"/>
<name>A0A377CFK6_ECOLX</name>
<dbReference type="InterPro" id="IPR001048">
    <property type="entry name" value="Asp/Glu/Uridylate_kinase"/>
</dbReference>
<evidence type="ECO:0000313" key="3">
    <source>
        <dbReference type="EMBL" id="STL92764.1"/>
    </source>
</evidence>
<keyword evidence="3" id="KW-0560">Oxidoreductase</keyword>
<dbReference type="InterPro" id="IPR042199">
    <property type="entry name" value="AsparK_Bifunc_asparK/hSer_DH"/>
</dbReference>
<dbReference type="GO" id="GO:0004412">
    <property type="term" value="F:homoserine dehydrogenase activity"/>
    <property type="evidence" value="ECO:0007669"/>
    <property type="project" value="UniProtKB-EC"/>
</dbReference>
<reference evidence="3 4" key="1">
    <citation type="submission" date="2018-06" db="EMBL/GenBank/DDBJ databases">
        <authorList>
            <consortium name="Pathogen Informatics"/>
            <person name="Doyle S."/>
        </authorList>
    </citation>
    <scope>NUCLEOTIDE SEQUENCE [LARGE SCALE GENOMIC DNA]</scope>
    <source>
        <strain evidence="3 4">NCTC13148</strain>
    </source>
</reference>
<evidence type="ECO:0000259" key="2">
    <source>
        <dbReference type="Pfam" id="PF00696"/>
    </source>
</evidence>
<dbReference type="PANTHER" id="PTHR43070">
    <property type="match status" value="1"/>
</dbReference>
<dbReference type="Pfam" id="PF00696">
    <property type="entry name" value="AA_kinase"/>
    <property type="match status" value="1"/>
</dbReference>
<keyword evidence="3" id="KW-0418">Kinase</keyword>
<evidence type="ECO:0000256" key="1">
    <source>
        <dbReference type="ARBA" id="ARBA00022857"/>
    </source>
</evidence>
<dbReference type="Gene3D" id="3.40.1160.10">
    <property type="entry name" value="Acetylglutamate kinase-like"/>
    <property type="match status" value="1"/>
</dbReference>
<organism evidence="3 4">
    <name type="scientific">Escherichia coli</name>
    <dbReference type="NCBI Taxonomy" id="562"/>
    <lineage>
        <taxon>Bacteria</taxon>
        <taxon>Pseudomonadati</taxon>
        <taxon>Pseudomonadota</taxon>
        <taxon>Gammaproteobacteria</taxon>
        <taxon>Enterobacterales</taxon>
        <taxon>Enterobacteriaceae</taxon>
        <taxon>Escherichia</taxon>
    </lineage>
</organism>
<dbReference type="GO" id="GO:0009090">
    <property type="term" value="P:homoserine biosynthetic process"/>
    <property type="evidence" value="ECO:0007669"/>
    <property type="project" value="TreeGrafter"/>
</dbReference>
<protein>
    <submittedName>
        <fullName evidence="3">Bifunctional aspartokinase I/homoserine dehydrogenase I</fullName>
        <ecNumber evidence="3">1.1.1.3</ecNumber>
    </submittedName>
</protein>
<dbReference type="InterPro" id="IPR036393">
    <property type="entry name" value="AceGlu_kinase-like_sf"/>
</dbReference>
<sequence>MPDSINAALICRGEKMSIAIMAGVLEARGHNVTVIDPVEKLLAVGHYLESTVDIAESTRRIAASRIPADHMVLMAGFTAGNEKGELVVLGRNGSDYSAAVLAACLRADCCEIWTDVDGSIPATRVRCPMRGC</sequence>
<dbReference type="Proteomes" id="UP000254255">
    <property type="component" value="Unassembled WGS sequence"/>
</dbReference>
<keyword evidence="3" id="KW-0808">Transferase</keyword>
<dbReference type="GO" id="GO:0004072">
    <property type="term" value="F:aspartate kinase activity"/>
    <property type="evidence" value="ECO:0007669"/>
    <property type="project" value="TreeGrafter"/>
</dbReference>
<dbReference type="SUPFAM" id="SSF53633">
    <property type="entry name" value="Carbamate kinase-like"/>
    <property type="match status" value="1"/>
</dbReference>
<accession>A0A377CFK6</accession>
<dbReference type="Gene3D" id="1.20.120.1320">
    <property type="entry name" value="Aspartokinase, catalytic domain"/>
    <property type="match status" value="1"/>
</dbReference>
<dbReference type="GO" id="GO:0009067">
    <property type="term" value="P:aspartate family amino acid biosynthetic process"/>
    <property type="evidence" value="ECO:0007669"/>
    <property type="project" value="InterPro"/>
</dbReference>
<dbReference type="PANTHER" id="PTHR43070:SF3">
    <property type="entry name" value="HOMOSERINE DEHYDROGENASE"/>
    <property type="match status" value="1"/>
</dbReference>
<dbReference type="InterPro" id="IPR011147">
    <property type="entry name" value="Bifunc_Aspkin/hSer_DH"/>
</dbReference>
<dbReference type="AlphaFoldDB" id="A0A377CFK6"/>
<evidence type="ECO:0000313" key="4">
    <source>
        <dbReference type="Proteomes" id="UP000254255"/>
    </source>
</evidence>
<keyword evidence="1" id="KW-0521">NADP</keyword>
<feature type="domain" description="Aspartate/glutamate/uridylate kinase" evidence="2">
    <location>
        <begin position="7"/>
        <end position="118"/>
    </location>
</feature>
<gene>
    <name evidence="3" type="primary">thrA_3</name>
    <name evidence="3" type="ORF">NCTC13148_04962</name>
</gene>
<dbReference type="EC" id="1.1.1.3" evidence="3"/>
<dbReference type="EMBL" id="UGET01000004">
    <property type="protein sequence ID" value="STL92764.1"/>
    <property type="molecule type" value="Genomic_DNA"/>
</dbReference>